<dbReference type="Gene3D" id="3.30.1330.120">
    <property type="entry name" value="2-methylcitrate dehydratase PrpD"/>
    <property type="match status" value="1"/>
</dbReference>
<reference evidence="3" key="1">
    <citation type="submission" date="2021-02" db="EMBL/GenBank/DDBJ databases">
        <authorList>
            <person name="Dougan E. K."/>
            <person name="Rhodes N."/>
            <person name="Thang M."/>
            <person name="Chan C."/>
        </authorList>
    </citation>
    <scope>NUCLEOTIDE SEQUENCE</scope>
</reference>
<dbReference type="GO" id="GO:0016829">
    <property type="term" value="F:lyase activity"/>
    <property type="evidence" value="ECO:0007669"/>
    <property type="project" value="InterPro"/>
</dbReference>
<accession>A0A813LTK9</accession>
<dbReference type="InterPro" id="IPR005656">
    <property type="entry name" value="MmgE_PrpD"/>
</dbReference>
<dbReference type="InterPro" id="IPR042188">
    <property type="entry name" value="MmgE/PrpD_sf_2"/>
</dbReference>
<comment type="caution">
    <text evidence="3">The sequence shown here is derived from an EMBL/GenBank/DDBJ whole genome shotgun (WGS) entry which is preliminary data.</text>
</comment>
<evidence type="ECO:0000259" key="2">
    <source>
        <dbReference type="Pfam" id="PF03972"/>
    </source>
</evidence>
<dbReference type="EMBL" id="CAJNNW010036779">
    <property type="protein sequence ID" value="CAE8737448.1"/>
    <property type="molecule type" value="Genomic_DNA"/>
</dbReference>
<dbReference type="Pfam" id="PF03972">
    <property type="entry name" value="MmgE_PrpD_N"/>
    <property type="match status" value="1"/>
</dbReference>
<dbReference type="PANTHER" id="PTHR16943">
    <property type="entry name" value="2-METHYLCITRATE DEHYDRATASE-RELATED"/>
    <property type="match status" value="1"/>
</dbReference>
<comment type="similarity">
    <text evidence="1">Belongs to the PrpD family.</text>
</comment>
<dbReference type="Gene3D" id="1.10.4100.10">
    <property type="entry name" value="2-methylcitrate dehydratase PrpD"/>
    <property type="match status" value="2"/>
</dbReference>
<protein>
    <recommendedName>
        <fullName evidence="2">MmgE/PrpD N-terminal domain-containing protein</fullName>
    </recommendedName>
</protein>
<organism evidence="3 4">
    <name type="scientific">Polarella glacialis</name>
    <name type="common">Dinoflagellate</name>
    <dbReference type="NCBI Taxonomy" id="89957"/>
    <lineage>
        <taxon>Eukaryota</taxon>
        <taxon>Sar</taxon>
        <taxon>Alveolata</taxon>
        <taxon>Dinophyceae</taxon>
        <taxon>Suessiales</taxon>
        <taxon>Suessiaceae</taxon>
        <taxon>Polarella</taxon>
    </lineage>
</organism>
<evidence type="ECO:0000256" key="1">
    <source>
        <dbReference type="ARBA" id="ARBA00006174"/>
    </source>
</evidence>
<dbReference type="InterPro" id="IPR036148">
    <property type="entry name" value="MmgE/PrpD_sf"/>
</dbReference>
<dbReference type="PANTHER" id="PTHR16943:SF8">
    <property type="entry name" value="2-METHYLCITRATE DEHYDRATASE"/>
    <property type="match status" value="1"/>
</dbReference>
<dbReference type="Proteomes" id="UP000626109">
    <property type="component" value="Unassembled WGS sequence"/>
</dbReference>
<dbReference type="SUPFAM" id="SSF103378">
    <property type="entry name" value="2-methylcitrate dehydratase PrpD"/>
    <property type="match status" value="1"/>
</dbReference>
<name>A0A813LTK9_POLGL</name>
<proteinExistence type="inferred from homology"/>
<evidence type="ECO:0000313" key="3">
    <source>
        <dbReference type="EMBL" id="CAE8737448.1"/>
    </source>
</evidence>
<feature type="domain" description="MmgE/PrpD N-terminal" evidence="2">
    <location>
        <begin position="139"/>
        <end position="260"/>
    </location>
</feature>
<dbReference type="AlphaFoldDB" id="A0A813LTK9"/>
<sequence>MLSRALGSARPVARAQRHLAHAARPFSAVTLPADSNQAFGIAQYAKDLIDGKFGDKVDASVYDRVEMFHTDSVMCGISALALKTNAPLVLRNEALTYADAKGATVFGSNIRCSPEKAICANASAIREWDSNGTVTGNVDGKKALLAMIALDEIRGRLAEVFSLKTYKIDHVVHGAIASAAVYGALLGASAEQIESAIGMTVAHYVPFRAIRAGKQLSDSKGSSAALSTEAAVLSMRRAMKGFVGPKDIFRNPEAIFRFFEPTTGTQASQDSIDIALGNKVRWGPGPSPFNLVLSHAGDDFAVCGMHFKLGLYEHQSAGALEGLISALVHNPALASGGIDGIQGINIVAYEPAFGIIGDPSKMDPKTRQSADHSMAFIVSRILVKALKAGRVPSTMDAAWMELMLSPYDYGFDALYDEDTRALMSKITFSHGGPDYDAKYPDGIPTAIDITVKGGKTIGSGQVMYPSGHARNAAADLKKILAHKNHMLGDIVFSDRSTLDSYVSALANMKSASPSEVCKLYDFDYAAIRQHGCIDGK</sequence>
<dbReference type="InterPro" id="IPR042183">
    <property type="entry name" value="MmgE/PrpD_sf_1"/>
</dbReference>
<dbReference type="InterPro" id="IPR045336">
    <property type="entry name" value="MmgE_PrpD_N"/>
</dbReference>
<evidence type="ECO:0000313" key="4">
    <source>
        <dbReference type="Proteomes" id="UP000626109"/>
    </source>
</evidence>
<gene>
    <name evidence="3" type="ORF">PGLA2088_LOCUS48774</name>
</gene>